<evidence type="ECO:0000313" key="2">
    <source>
        <dbReference type="Proteomes" id="UP001152795"/>
    </source>
</evidence>
<comment type="caution">
    <text evidence="1">The sequence shown here is derived from an EMBL/GenBank/DDBJ whole genome shotgun (WGS) entry which is preliminary data.</text>
</comment>
<dbReference type="OrthoDB" id="5984732at2759"/>
<evidence type="ECO:0000313" key="1">
    <source>
        <dbReference type="EMBL" id="CAB4013827.1"/>
    </source>
</evidence>
<keyword evidence="2" id="KW-1185">Reference proteome</keyword>
<name>A0A7D9IUL7_PARCT</name>
<sequence length="244" mass="27887">MAATLRTHFSRDEVLEQDIYNPAPTASLESFEDRAKNALSLLFQDSRENEDRKRLFVDAGVQHLQTLYSLFPMPCTETQNKRAEAILMEPIYPASVLQSESRSWLQAMRRRLAAKKSIRNPYYVEICRDFSYEIFSVIAKIVGRLNGFVKPFCSHGNNNKAEIISFTSVRLVNELFVLLSKFTSETVASYFKRDLSGSRKGHSAAVIVSDAKDFVFTYKKRPGKLVIGFSYGEWNVNGFPQHTF</sequence>
<proteinExistence type="predicted"/>
<dbReference type="Proteomes" id="UP001152795">
    <property type="component" value="Unassembled WGS sequence"/>
</dbReference>
<gene>
    <name evidence="1" type="ORF">PACLA_8A058030</name>
</gene>
<dbReference type="AlphaFoldDB" id="A0A7D9IUL7"/>
<accession>A0A7D9IUL7</accession>
<dbReference type="EMBL" id="CACRXK020008037">
    <property type="protein sequence ID" value="CAB4013827.1"/>
    <property type="molecule type" value="Genomic_DNA"/>
</dbReference>
<protein>
    <submittedName>
        <fullName evidence="1">Uncharacterized protein</fullName>
    </submittedName>
</protein>
<organism evidence="1 2">
    <name type="scientific">Paramuricea clavata</name>
    <name type="common">Red gorgonian</name>
    <name type="synonym">Violescent sea-whip</name>
    <dbReference type="NCBI Taxonomy" id="317549"/>
    <lineage>
        <taxon>Eukaryota</taxon>
        <taxon>Metazoa</taxon>
        <taxon>Cnidaria</taxon>
        <taxon>Anthozoa</taxon>
        <taxon>Octocorallia</taxon>
        <taxon>Malacalcyonacea</taxon>
        <taxon>Plexauridae</taxon>
        <taxon>Paramuricea</taxon>
    </lineage>
</organism>
<reference evidence="1" key="1">
    <citation type="submission" date="2020-04" db="EMBL/GenBank/DDBJ databases">
        <authorList>
            <person name="Alioto T."/>
            <person name="Alioto T."/>
            <person name="Gomez Garrido J."/>
        </authorList>
    </citation>
    <scope>NUCLEOTIDE SEQUENCE</scope>
    <source>
        <strain evidence="1">A484AB</strain>
    </source>
</reference>